<dbReference type="RefSeq" id="WP_108382660.1">
    <property type="nucleotide sequence ID" value="NZ_CP028858.1"/>
</dbReference>
<evidence type="ECO:0000256" key="1">
    <source>
        <dbReference type="SAM" id="MobiDB-lite"/>
    </source>
</evidence>
<evidence type="ECO:0000313" key="2">
    <source>
        <dbReference type="EMBL" id="AWB27864.1"/>
    </source>
</evidence>
<name>A0A2R4X253_9EURY</name>
<protein>
    <submittedName>
        <fullName evidence="2">Rubrerythrin</fullName>
    </submittedName>
</protein>
<keyword evidence="3" id="KW-1185">Reference proteome</keyword>
<dbReference type="Proteomes" id="UP000244727">
    <property type="component" value="Chromosome"/>
</dbReference>
<dbReference type="KEGG" id="harc:HARCEL1_09135"/>
<feature type="region of interest" description="Disordered" evidence="1">
    <location>
        <begin position="148"/>
        <end position="192"/>
    </location>
</feature>
<sequence>MSVTQSIDSVHQFARLIQIGVVLEELVETRARAQTGAVEEPIRSHLEAAAATAAEHRTRLLGVLDAIDADHGPAEELQTLVQHRYEADQEFDHVLYEHLCNVETAYKFYEDLSEALDASTVALSVEGEAIPDRIAHLMADERRTVEATTDLLDELEGNSEAADGSEASDESGASGAADGSGAPDDPTGGDRS</sequence>
<dbReference type="GeneID" id="36512668"/>
<evidence type="ECO:0000313" key="3">
    <source>
        <dbReference type="Proteomes" id="UP000244727"/>
    </source>
</evidence>
<organism evidence="2 3">
    <name type="scientific">Halococcoides cellulosivorans</name>
    <dbReference type="NCBI Taxonomy" id="1679096"/>
    <lineage>
        <taxon>Archaea</taxon>
        <taxon>Methanobacteriati</taxon>
        <taxon>Methanobacteriota</taxon>
        <taxon>Stenosarchaea group</taxon>
        <taxon>Halobacteria</taxon>
        <taxon>Halobacteriales</taxon>
        <taxon>Haloarculaceae</taxon>
        <taxon>Halococcoides</taxon>
    </lineage>
</organism>
<feature type="compositionally biased region" description="Low complexity" evidence="1">
    <location>
        <begin position="159"/>
        <end position="186"/>
    </location>
</feature>
<dbReference type="EMBL" id="CP028858">
    <property type="protein sequence ID" value="AWB27864.1"/>
    <property type="molecule type" value="Genomic_DNA"/>
</dbReference>
<gene>
    <name evidence="2" type="ORF">HARCEL1_09135</name>
</gene>
<dbReference type="AlphaFoldDB" id="A0A2R4X253"/>
<accession>A0A2R4X253</accession>
<proteinExistence type="predicted"/>
<reference evidence="2 3" key="1">
    <citation type="submission" date="2018-04" db="EMBL/GenBank/DDBJ databases">
        <title>Halococcoides cellulosivorans gen. nov., sp. nov., an extremely halophilic cellulose-utilizing haloarchaeon from hypersaline lakes.</title>
        <authorList>
            <person name="Sorokin D.Y."/>
            <person name="Toshchakov S.V."/>
            <person name="Samarov N.I."/>
            <person name="Korzhenkov A."/>
            <person name="Kublanov I.V."/>
        </authorList>
    </citation>
    <scope>NUCLEOTIDE SEQUENCE [LARGE SCALE GENOMIC DNA]</scope>
    <source>
        <strain evidence="2 3">HArcel1</strain>
    </source>
</reference>